<dbReference type="KEGG" id="pph:Ppha_0031"/>
<accession>B4SAL9</accession>
<dbReference type="eggNOG" id="COG2044">
    <property type="taxonomic scope" value="Bacteria"/>
</dbReference>
<dbReference type="PANTHER" id="PTHR34655:SF2">
    <property type="entry name" value="PEROXIREDOXIN FAMILY PROTEIN"/>
    <property type="match status" value="1"/>
</dbReference>
<dbReference type="Pfam" id="PF02635">
    <property type="entry name" value="DsrE"/>
    <property type="match status" value="1"/>
</dbReference>
<dbReference type="HOGENOM" id="CLU_139144_2_1_10"/>
<evidence type="ECO:0000313" key="1">
    <source>
        <dbReference type="EMBL" id="ACF42388.1"/>
    </source>
</evidence>
<sequence>MESSKLLIISTIGQENHEKATLPFVLATASQSLDVEVVMFLQSSAVVLAKKGEAEKVRAEGFAPLGELFDTFMDMGGKLYLCSPCIKERDIAPGDLVDGVQIGAAGTLVHEVMSADSVVTY</sequence>
<evidence type="ECO:0000313" key="2">
    <source>
        <dbReference type="Proteomes" id="UP000002724"/>
    </source>
</evidence>
<dbReference type="PANTHER" id="PTHR34655">
    <property type="entry name" value="CONSERVED WITHIN P. AEROPHILUM"/>
    <property type="match status" value="1"/>
</dbReference>
<dbReference type="RefSeq" id="WP_012506886.1">
    <property type="nucleotide sequence ID" value="NC_011060.1"/>
</dbReference>
<proteinExistence type="predicted"/>
<dbReference type="OrthoDB" id="9812053at2"/>
<reference evidence="1 2" key="1">
    <citation type="submission" date="2008-06" db="EMBL/GenBank/DDBJ databases">
        <title>Complete sequence of Pelodictyon phaeoclathratiforme BU-1.</title>
        <authorList>
            <consortium name="US DOE Joint Genome Institute"/>
            <person name="Lucas S."/>
            <person name="Copeland A."/>
            <person name="Lapidus A."/>
            <person name="Glavina del Rio T."/>
            <person name="Dalin E."/>
            <person name="Tice H."/>
            <person name="Bruce D."/>
            <person name="Goodwin L."/>
            <person name="Pitluck S."/>
            <person name="Schmutz J."/>
            <person name="Larimer F."/>
            <person name="Land M."/>
            <person name="Hauser L."/>
            <person name="Kyrpides N."/>
            <person name="Mikhailova N."/>
            <person name="Liu Z."/>
            <person name="Li T."/>
            <person name="Zhao F."/>
            <person name="Overmann J."/>
            <person name="Bryant D.A."/>
            <person name="Richardson P."/>
        </authorList>
    </citation>
    <scope>NUCLEOTIDE SEQUENCE [LARGE SCALE GENOMIC DNA]</scope>
    <source>
        <strain evidence="2">DSM 5477 / BU-1</strain>
    </source>
</reference>
<dbReference type="Gene3D" id="3.40.1260.10">
    <property type="entry name" value="DsrEFH-like"/>
    <property type="match status" value="1"/>
</dbReference>
<name>B4SAL9_PELPB</name>
<dbReference type="Proteomes" id="UP000002724">
    <property type="component" value="Chromosome"/>
</dbReference>
<protein>
    <submittedName>
        <fullName evidence="1">DsrE family protein</fullName>
    </submittedName>
</protein>
<dbReference type="InterPro" id="IPR027396">
    <property type="entry name" value="DsrEFH-like"/>
</dbReference>
<dbReference type="SUPFAM" id="SSF75169">
    <property type="entry name" value="DsrEFH-like"/>
    <property type="match status" value="1"/>
</dbReference>
<keyword evidence="2" id="KW-1185">Reference proteome</keyword>
<dbReference type="EMBL" id="CP001110">
    <property type="protein sequence ID" value="ACF42388.1"/>
    <property type="molecule type" value="Genomic_DNA"/>
</dbReference>
<organism evidence="1 2">
    <name type="scientific">Pelodictyon phaeoclathratiforme (strain DSM 5477 / BU-1)</name>
    <dbReference type="NCBI Taxonomy" id="324925"/>
    <lineage>
        <taxon>Bacteria</taxon>
        <taxon>Pseudomonadati</taxon>
        <taxon>Chlorobiota</taxon>
        <taxon>Chlorobiia</taxon>
        <taxon>Chlorobiales</taxon>
        <taxon>Chlorobiaceae</taxon>
        <taxon>Chlorobium/Pelodictyon group</taxon>
        <taxon>Pelodictyon</taxon>
    </lineage>
</organism>
<gene>
    <name evidence="1" type="ordered locus">Ppha_0031</name>
</gene>
<dbReference type="AlphaFoldDB" id="B4SAL9"/>
<dbReference type="InterPro" id="IPR003787">
    <property type="entry name" value="Sulphur_relay_DsrE/F-like"/>
</dbReference>
<dbReference type="STRING" id="324925.Ppha_0031"/>